<proteinExistence type="predicted"/>
<dbReference type="Proteomes" id="UP001318860">
    <property type="component" value="Unassembled WGS sequence"/>
</dbReference>
<comment type="caution">
    <text evidence="3">The sequence shown here is derived from an EMBL/GenBank/DDBJ whole genome shotgun (WGS) entry which is preliminary data.</text>
</comment>
<dbReference type="InterPro" id="IPR010341">
    <property type="entry name" value="DUF936_pln"/>
</dbReference>
<feature type="domain" description="DUF6857" evidence="2">
    <location>
        <begin position="228"/>
        <end position="469"/>
    </location>
</feature>
<dbReference type="EMBL" id="JABTTQ020000013">
    <property type="protein sequence ID" value="KAK6143105.1"/>
    <property type="molecule type" value="Genomic_DNA"/>
</dbReference>
<evidence type="ECO:0000313" key="3">
    <source>
        <dbReference type="EMBL" id="KAK6143105.1"/>
    </source>
</evidence>
<gene>
    <name evidence="3" type="ORF">DH2020_023453</name>
</gene>
<dbReference type="InterPro" id="IPR048297">
    <property type="entry name" value="DUF936_dom_pln"/>
</dbReference>
<organism evidence="3 4">
    <name type="scientific">Rehmannia glutinosa</name>
    <name type="common">Chinese foxglove</name>
    <dbReference type="NCBI Taxonomy" id="99300"/>
    <lineage>
        <taxon>Eukaryota</taxon>
        <taxon>Viridiplantae</taxon>
        <taxon>Streptophyta</taxon>
        <taxon>Embryophyta</taxon>
        <taxon>Tracheophyta</taxon>
        <taxon>Spermatophyta</taxon>
        <taxon>Magnoliopsida</taxon>
        <taxon>eudicotyledons</taxon>
        <taxon>Gunneridae</taxon>
        <taxon>Pentapetalae</taxon>
        <taxon>asterids</taxon>
        <taxon>lamiids</taxon>
        <taxon>Lamiales</taxon>
        <taxon>Orobanchaceae</taxon>
        <taxon>Rehmannieae</taxon>
        <taxon>Rehmannia</taxon>
    </lineage>
</organism>
<accession>A0ABR0W7J8</accession>
<name>A0ABR0W7J8_REHGL</name>
<sequence>MACLRGGTLKKLLQNAGNKDFKVAGEHRSALLQACLFFILENSNGFALSKAFFSVISIVPSLEDDPWKSRGFFLRVSDSLHSAYVSVSDEDVDLILSDKFIHVTRLDSASPVPVLRGIKPIPKRRPCLGNPKDLISSDFLNAKKIETKVKLKAGKVKKVVGNEEGSFRRLSFGNGKVGGGHVMESRRLSLDSARKGWGFSTPQTKNGVKIVSNLKAKDNSPVSDSLSNVAFASAVRALEEASIFEGVIELHELSQKDTCGPLVERFLDVHESMKKTSTIVTTLLNNRTSDCNSQGSESRIYSSKNSSLWVQAAVQTDLSEFSLYSKGGQNRDHYIVIENTPEKIDSENPITSNKSVRKTKQVKSHSSRCFSTKKGTDAGSGLKHVANLTEKLLSFSRAWFLDYLEDSLNNGFRLKRGESSRIAVLLGQLKRVNQWLDDAFEGDTADDRIERLRKKLYRFLLDNVDSAVSNR</sequence>
<dbReference type="PANTHER" id="PTHR31928">
    <property type="entry name" value="EXPRESSED PROTEIN"/>
    <property type="match status" value="1"/>
</dbReference>
<protein>
    <submittedName>
        <fullName evidence="3">Uncharacterized protein</fullName>
    </submittedName>
</protein>
<keyword evidence="4" id="KW-1185">Reference proteome</keyword>
<evidence type="ECO:0000259" key="2">
    <source>
        <dbReference type="Pfam" id="PF21647"/>
    </source>
</evidence>
<evidence type="ECO:0000313" key="4">
    <source>
        <dbReference type="Proteomes" id="UP001318860"/>
    </source>
</evidence>
<evidence type="ECO:0000259" key="1">
    <source>
        <dbReference type="Pfam" id="PF06075"/>
    </source>
</evidence>
<feature type="domain" description="DUF936" evidence="1">
    <location>
        <begin position="4"/>
        <end position="135"/>
    </location>
</feature>
<dbReference type="PANTHER" id="PTHR31928:SF7">
    <property type="entry name" value="FACTOR 1-DELTA, PUTATIVE (DUF936)-RELATED"/>
    <property type="match status" value="1"/>
</dbReference>
<dbReference type="Pfam" id="PF06075">
    <property type="entry name" value="DUF936"/>
    <property type="match status" value="1"/>
</dbReference>
<dbReference type="Pfam" id="PF21647">
    <property type="entry name" value="DUF6857"/>
    <property type="match status" value="1"/>
</dbReference>
<reference evidence="3 4" key="1">
    <citation type="journal article" date="2021" name="Comput. Struct. Biotechnol. J.">
        <title>De novo genome assembly of the potent medicinal plant Rehmannia glutinosa using nanopore technology.</title>
        <authorList>
            <person name="Ma L."/>
            <person name="Dong C."/>
            <person name="Song C."/>
            <person name="Wang X."/>
            <person name="Zheng X."/>
            <person name="Niu Y."/>
            <person name="Chen S."/>
            <person name="Feng W."/>
        </authorList>
    </citation>
    <scope>NUCLEOTIDE SEQUENCE [LARGE SCALE GENOMIC DNA]</scope>
    <source>
        <strain evidence="3">DH-2019</strain>
    </source>
</reference>
<dbReference type="InterPro" id="IPR049172">
    <property type="entry name" value="DUF6857_pln"/>
</dbReference>